<dbReference type="Proteomes" id="UP000092164">
    <property type="component" value="Unassembled WGS sequence"/>
</dbReference>
<evidence type="ECO:0000313" key="1">
    <source>
        <dbReference type="EMBL" id="OBR42203.1"/>
    </source>
</evidence>
<reference evidence="2" key="1">
    <citation type="submission" date="2016-06" db="EMBL/GenBank/DDBJ databases">
        <authorList>
            <person name="Zhan P."/>
        </authorList>
    </citation>
    <scope>NUCLEOTIDE SEQUENCE [LARGE SCALE GENOMIC DNA]</scope>
    <source>
        <strain evidence="2">T28</strain>
    </source>
</reference>
<gene>
    <name evidence="1" type="ORF">A9200_02105</name>
</gene>
<accession>A0A1B7ZF91</accession>
<organism evidence="1 2">
    <name type="scientific">Maribacter hydrothermalis</name>
    <dbReference type="NCBI Taxonomy" id="1836467"/>
    <lineage>
        <taxon>Bacteria</taxon>
        <taxon>Pseudomonadati</taxon>
        <taxon>Bacteroidota</taxon>
        <taxon>Flavobacteriia</taxon>
        <taxon>Flavobacteriales</taxon>
        <taxon>Flavobacteriaceae</taxon>
        <taxon>Maribacter</taxon>
    </lineage>
</organism>
<sequence>MSSYDLVILLRSDGTFCEELEEPDWQTKITGRYKKIKEGYFLEYMDSSVENDTITIEEDKEGYTSIYYGGTQMVKMDVANKVPSGFYKYSSASSSGGMGTGLIYVGTQRFEGYNFYDNGTFDRNSTGGVMVSGGGDGGGGIGGGSNSESSSSGKYTIKNGLLTLFNRDGSIEKHSFFYDADGGEDFMVALDGSIFFYEENEQLKSGEIHKNPDPVQPKIEPSTSDVTSAINVLQSVKTTHGGQAIDALKTLKAEVVISGMNFKVLLDNERHYIRLESLEPSFPYIEQLEGNSGWTYQNNSYNEMPAERINEMKLTFISGILGLQKKVLDKTKILETLEGGENLNLISAQISNEKTGYIINTLNNSLSATIIIKEDQKEVTYLSDFKMVGDLFLPYKETTVTNETTIEVFYKSYILNPTFTVAEWSKKR</sequence>
<dbReference type="KEGG" id="mart:BTR34_10480"/>
<dbReference type="AlphaFoldDB" id="A0A1B7ZF91"/>
<comment type="caution">
    <text evidence="1">The sequence shown here is derived from an EMBL/GenBank/DDBJ whole genome shotgun (WGS) entry which is preliminary data.</text>
</comment>
<name>A0A1B7ZF91_9FLAO</name>
<dbReference type="EMBL" id="LZFP01000001">
    <property type="protein sequence ID" value="OBR42203.1"/>
    <property type="molecule type" value="Genomic_DNA"/>
</dbReference>
<evidence type="ECO:0000313" key="2">
    <source>
        <dbReference type="Proteomes" id="UP000092164"/>
    </source>
</evidence>
<proteinExistence type="predicted"/>
<keyword evidence="2" id="KW-1185">Reference proteome</keyword>
<protein>
    <submittedName>
        <fullName evidence="1">Uncharacterized protein</fullName>
    </submittedName>
</protein>